<dbReference type="PIRSF" id="PIRSF028973">
    <property type="entry name" value="Scavenger_mRNA_decap_enz"/>
    <property type="match status" value="1"/>
</dbReference>
<dbReference type="GO" id="GO:0000932">
    <property type="term" value="C:P-body"/>
    <property type="evidence" value="ECO:0007669"/>
    <property type="project" value="TreeGrafter"/>
</dbReference>
<evidence type="ECO:0000256" key="2">
    <source>
        <dbReference type="ARBA" id="ARBA00010208"/>
    </source>
</evidence>
<keyword evidence="13" id="KW-1185">Reference proteome</keyword>
<dbReference type="KEGG" id="csl:COCSUDRAFT_18391"/>
<dbReference type="STRING" id="574566.I0YQ43"/>
<dbReference type="GO" id="GO:0000290">
    <property type="term" value="P:deadenylation-dependent decapping of nuclear-transcribed mRNA"/>
    <property type="evidence" value="ECO:0007669"/>
    <property type="project" value="InterPro"/>
</dbReference>
<reference evidence="12 13" key="1">
    <citation type="journal article" date="2012" name="Genome Biol.">
        <title>The genome of the polar eukaryotic microalga coccomyxa subellipsoidea reveals traits of cold adaptation.</title>
        <authorList>
            <person name="Blanc G."/>
            <person name="Agarkova I."/>
            <person name="Grimwood J."/>
            <person name="Kuo A."/>
            <person name="Brueggeman A."/>
            <person name="Dunigan D."/>
            <person name="Gurnon J."/>
            <person name="Ladunga I."/>
            <person name="Lindquist E."/>
            <person name="Lucas S."/>
            <person name="Pangilinan J."/>
            <person name="Proschold T."/>
            <person name="Salamov A."/>
            <person name="Schmutz J."/>
            <person name="Weeks D."/>
            <person name="Yamada T."/>
            <person name="Claverie J.M."/>
            <person name="Grigoriev I."/>
            <person name="Van Etten J."/>
            <person name="Lomsadze A."/>
            <person name="Borodovsky M."/>
        </authorList>
    </citation>
    <scope>NUCLEOTIDE SEQUENCE [LARGE SCALE GENOMIC DNA]</scope>
    <source>
        <strain evidence="12 13">C-169</strain>
    </source>
</reference>
<dbReference type="eggNOG" id="KOG3969">
    <property type="taxonomic scope" value="Eukaryota"/>
</dbReference>
<protein>
    <recommendedName>
        <fullName evidence="4">m7GpppX diphosphatase</fullName>
        <ecNumber evidence="3">3.6.1.59</ecNumber>
    </recommendedName>
    <alternativeName>
        <fullName evidence="8">Decapping scavenger enzyme</fullName>
    </alternativeName>
    <alternativeName>
        <fullName evidence="7">Scavenger mRNA-decapping enzyme DcpS</fullName>
    </alternativeName>
</protein>
<dbReference type="PANTHER" id="PTHR12978:SF0">
    <property type="entry name" value="M7GPPPX DIPHOSPHATASE"/>
    <property type="match status" value="1"/>
</dbReference>
<feature type="binding site" evidence="11">
    <location>
        <position position="121"/>
    </location>
    <ligand>
        <name>substrate</name>
    </ligand>
</feature>
<feature type="binding site" evidence="11">
    <location>
        <position position="141"/>
    </location>
    <ligand>
        <name>substrate</name>
    </ligand>
</feature>
<dbReference type="InterPro" id="IPR011145">
    <property type="entry name" value="Scavenger_mRNA_decap_enz_N"/>
</dbReference>
<dbReference type="GO" id="GO:0000340">
    <property type="term" value="F:RNA 7-methylguanosine cap binding"/>
    <property type="evidence" value="ECO:0007669"/>
    <property type="project" value="TreeGrafter"/>
</dbReference>
<sequence length="284" mass="32674">FVASYSRFEGNESDAVISLRRRAFDEGRLPFLLTSATHLDIQFHNDVYAKYTGTLDPSDGQINIDVIHPATDRHISKFTAQQYCSVTETPSSYTMVTLPYIESIPPSRIQWVYNILEKKAEVERLIFEDRHPETGFVVHPDMKWDQTQLHALYCVSIVHRRDIRSLRDLRSEHLPLLRNILRKGTQASIPNSCCRQNCLAALRVYIHYQPSYYHLHVHFLHVKFDAGAGMAAGKAHLLNDIIDNIVLMSDYYAKRTLTFILGERDPLLQAFRKRKASDSLEDAA</sequence>
<evidence type="ECO:0000256" key="11">
    <source>
        <dbReference type="PIRSR" id="PIRSR028973-2"/>
    </source>
</evidence>
<evidence type="ECO:0000256" key="1">
    <source>
        <dbReference type="ARBA" id="ARBA00004123"/>
    </source>
</evidence>
<dbReference type="Gene3D" id="3.30.200.40">
    <property type="entry name" value="Scavenger mRNA decapping enzyme, N-terminal domain"/>
    <property type="match status" value="1"/>
</dbReference>
<feature type="active site" description="Nucleophile" evidence="10">
    <location>
        <position position="216"/>
    </location>
</feature>
<keyword evidence="5" id="KW-0378">Hydrolase</keyword>
<dbReference type="Pfam" id="PF05652">
    <property type="entry name" value="DcpS"/>
    <property type="match status" value="1"/>
</dbReference>
<comment type="caution">
    <text evidence="12">The sequence shown here is derived from an EMBL/GenBank/DDBJ whole genome shotgun (WGS) entry which is preliminary data.</text>
</comment>
<evidence type="ECO:0000256" key="3">
    <source>
        <dbReference type="ARBA" id="ARBA00012520"/>
    </source>
</evidence>
<feature type="binding site" evidence="11">
    <location>
        <position position="111"/>
    </location>
    <ligand>
        <name>substrate</name>
    </ligand>
</feature>
<evidence type="ECO:0000313" key="12">
    <source>
        <dbReference type="EMBL" id="EIE20512.1"/>
    </source>
</evidence>
<comment type="catalytic activity">
    <reaction evidence="9">
        <text>a 5'-end (N(7)-methyl 5'-triphosphoguanosine)-ribonucleoside in mRNA + H2O = N(7)-methyl-GMP + a 5'-end diphospho-ribonucleoside in mRNA + 2 H(+)</text>
        <dbReference type="Rhea" id="RHEA:65388"/>
        <dbReference type="Rhea" id="RHEA-COMP:17165"/>
        <dbReference type="Rhea" id="RHEA-COMP:17167"/>
        <dbReference type="ChEBI" id="CHEBI:15377"/>
        <dbReference type="ChEBI" id="CHEBI:15378"/>
        <dbReference type="ChEBI" id="CHEBI:58285"/>
        <dbReference type="ChEBI" id="CHEBI:156461"/>
        <dbReference type="ChEBI" id="CHEBI:167616"/>
        <dbReference type="EC" id="3.6.1.59"/>
    </reaction>
</comment>
<feature type="non-terminal residue" evidence="12">
    <location>
        <position position="1"/>
    </location>
</feature>
<gene>
    <name evidence="12" type="ORF">COCSUDRAFT_18391</name>
</gene>
<comment type="similarity">
    <text evidence="2">Belongs to the HIT family.</text>
</comment>
<dbReference type="GeneID" id="17038488"/>
<organism evidence="12 13">
    <name type="scientific">Coccomyxa subellipsoidea (strain C-169)</name>
    <name type="common">Green microalga</name>
    <dbReference type="NCBI Taxonomy" id="574566"/>
    <lineage>
        <taxon>Eukaryota</taxon>
        <taxon>Viridiplantae</taxon>
        <taxon>Chlorophyta</taxon>
        <taxon>core chlorophytes</taxon>
        <taxon>Trebouxiophyceae</taxon>
        <taxon>Trebouxiophyceae incertae sedis</taxon>
        <taxon>Coccomyxaceae</taxon>
        <taxon>Coccomyxa</taxon>
        <taxon>Coccomyxa subellipsoidea</taxon>
    </lineage>
</organism>
<evidence type="ECO:0000256" key="5">
    <source>
        <dbReference type="ARBA" id="ARBA00022801"/>
    </source>
</evidence>
<dbReference type="InterPro" id="IPR036265">
    <property type="entry name" value="HIT-like_sf"/>
</dbReference>
<dbReference type="SUPFAM" id="SSF54197">
    <property type="entry name" value="HIT-like"/>
    <property type="match status" value="1"/>
</dbReference>
<dbReference type="SUPFAM" id="SSF102860">
    <property type="entry name" value="mRNA decapping enzyme DcpS N-terminal domain"/>
    <property type="match status" value="1"/>
</dbReference>
<name>I0YQ43_COCSC</name>
<evidence type="ECO:0000256" key="7">
    <source>
        <dbReference type="ARBA" id="ARBA00029885"/>
    </source>
</evidence>
<evidence type="ECO:0000256" key="9">
    <source>
        <dbReference type="ARBA" id="ARBA00048222"/>
    </source>
</evidence>
<dbReference type="EMBL" id="AGSI01000015">
    <property type="protein sequence ID" value="EIE20512.1"/>
    <property type="molecule type" value="Genomic_DNA"/>
</dbReference>
<evidence type="ECO:0000256" key="10">
    <source>
        <dbReference type="PIRSR" id="PIRSR028973-1"/>
    </source>
</evidence>
<dbReference type="RefSeq" id="XP_005645056.1">
    <property type="nucleotide sequence ID" value="XM_005644999.1"/>
</dbReference>
<dbReference type="GO" id="GO:0140932">
    <property type="term" value="F:5'-(N(7)-methyl 5'-triphosphoguanosine)-[mRNA] diphosphatase activity"/>
    <property type="evidence" value="ECO:0007669"/>
    <property type="project" value="UniProtKB-EC"/>
</dbReference>
<dbReference type="EC" id="3.6.1.59" evidence="3"/>
<dbReference type="Gene3D" id="3.30.428.10">
    <property type="entry name" value="HIT-like"/>
    <property type="match status" value="1"/>
</dbReference>
<comment type="subcellular location">
    <subcellularLocation>
        <location evidence="1">Nucleus</location>
    </subcellularLocation>
</comment>
<proteinExistence type="inferred from homology"/>
<dbReference type="Proteomes" id="UP000007264">
    <property type="component" value="Unassembled WGS sequence"/>
</dbReference>
<dbReference type="PANTHER" id="PTHR12978">
    <property type="entry name" value="HISTIDINE TRIAD HIT PROTEIN MEMBER"/>
    <property type="match status" value="1"/>
</dbReference>
<dbReference type="OrthoDB" id="10264956at2759"/>
<evidence type="ECO:0000313" key="13">
    <source>
        <dbReference type="Proteomes" id="UP000007264"/>
    </source>
</evidence>
<dbReference type="Pfam" id="PF11969">
    <property type="entry name" value="DcpS_C"/>
    <property type="match status" value="1"/>
</dbReference>
<feature type="binding site" evidence="11">
    <location>
        <position position="143"/>
    </location>
    <ligand>
        <name>substrate</name>
    </ligand>
</feature>
<dbReference type="AlphaFoldDB" id="I0YQ43"/>
<feature type="binding site" evidence="11">
    <location>
        <begin position="207"/>
        <end position="218"/>
    </location>
    <ligand>
        <name>substrate</name>
    </ligand>
</feature>
<evidence type="ECO:0000256" key="6">
    <source>
        <dbReference type="ARBA" id="ARBA00023242"/>
    </source>
</evidence>
<evidence type="ECO:0000256" key="4">
    <source>
        <dbReference type="ARBA" id="ARBA00015636"/>
    </source>
</evidence>
<keyword evidence="6" id="KW-0539">Nucleus</keyword>
<dbReference type="GO" id="GO:0005634">
    <property type="term" value="C:nucleus"/>
    <property type="evidence" value="ECO:0007669"/>
    <property type="project" value="UniProtKB-SubCell"/>
</dbReference>
<accession>I0YQ43</accession>
<dbReference type="InterPro" id="IPR008594">
    <property type="entry name" value="DcpS/DCS2"/>
</dbReference>
<evidence type="ECO:0000256" key="8">
    <source>
        <dbReference type="ARBA" id="ARBA00030609"/>
    </source>
</evidence>
<dbReference type="FunFam" id="3.30.428.10:FF:000006">
    <property type="entry name" value="m7GpppX diphosphatase"/>
    <property type="match status" value="1"/>
</dbReference>